<feature type="transmembrane region" description="Helical" evidence="1">
    <location>
        <begin position="1693"/>
        <end position="1713"/>
    </location>
</feature>
<sequence length="1806" mass="199220">MYRPRVAPRVSAYESLPSVTYDPQPKALRFYGEVALGYLYLLVTLGCSFYYMHVLTPYLANDLWWPNFNKSGGQSFLIDLINAQLASSHTLNSTSSWDLSTATLTKDYSSTSTSIMLQSAYGRRVMLEDTNLDRAIARLRQMMVSDIEALPTQYCWVDFDRRWGLAHTTKRQARCRAHDMDNAAVYLEAPLRLVYWKQWDLRVGPLFRSAIVADLRPIDQGQAWVQALDTMDGVRDMATESAAWRAKGLTRFTLQWQNLVQPWLDESVVVTTAVSSHLTLVKRLAAATRTTEWTSQVFYWGTLRDWQHAAYVATRFNASLVTVLGGGSARPSIQTIDPDMLYPISLDNSLSIQAVRTLLRHVLGPFLTIDMRYVMPPPELVAYFKDFQTRAHVVVTSQPATTVQLDPMPPTWSNASYRYFGGNPLCGAASQLPPEGYQLSFGFDDTCTRVLDYVTAIDQLGLVFIVSSATVQDDSIAACALCNQTRAACVEAMLTTTQLIASLQLPPRKDLLWAQAKAAVRNIQVVQMVLVDTAPILLRQHLVDDDAALSPSFDVFGWGLLYGWLIGNREVVTFEGDDGSLTLVSKRYALVPFDANEGDIPRSMGFYLWFIAMYISVALTIVAAVALVYGLFARCSLLGRNLFRFNRVAGCVWVGRPMLMARGLTALVLLSSAHVELQSLDGVSALVTQKRSWFDSLVITGEASWALYVLHDMLVVCSNQSYLIAPLASILAWLVTLLLDVVAPYEISATMTRDCHAVAFGLSCTVGEIRLGNFERLVAILGIYIGSTLVAAVAVRVWNWLTNAPLFPPFMASLLLPAPSDAFLDVAAQPRVDVQSIDAVSCILSGLLPIQKPRATGVFDIKLWVFVACDIKCHMVHLARPMFLPVNMQSPRQHHANVAAVDVPRVVYRPGRAVQPLHGPTLDVVDLYARARPWIFRLKVAASFVYMLGTVASSVSFVSFSSSSVSNDLYWVGFNSSGMHSYLGNWFNAKQLVGTGRSDPFDDVDVFDVLSYNRTDVTIQVPVTVASLAQQNSDVVAVIRGLRTTSGADALRLSTRYCWLDFDKRWDMAGTAARQQRCGANESANGAVFLESILRNVAWQTWGRCLLASVPCLAAFAVAFEADVTRTSSGRAWWASLAANSNSLSDEDEAAYWATHGATRFTLQWQNFKTIGIVDAFDVVNAMGMNYAFSLKYSNGTSREALQTSFKAQQPLHYDLAWLVATNASVSLIRTSAAFAFANVSAATSLPWPLAPHAALVEDTLGPFGSIDLRHIACPTTLIQLYQRIANYAVALAQANTPLFGQFYAIQSATWSVPTPGRWNSTWWRGGGDILCPEAVVATPLPGCLFDAFGLTKGCSAASTRMVLTVDRSMLLFAATVWLDRHPTTPLNATFLCGAHGTDHQCAAALMTIATVAKGCNGSTLSVQNIQALNVSLIQFTTTSTTTTTSNAALVQIPLFDVTEPQFEFFAWCLMHDWIVGRRDVVAFEGDVGALTLVSAKSPLQVWRASPSEIPTNIVPYIRGGMIYITTMLAVVATVVLLFTLDSLGHIEPRNMLLFSRVAGLVWVGRPLLLGRGLVAVSLLSTAKVDLVRHGRLNFLQSPTVDLLAYAKMILSSSEACWIVYVLQDLATVCTNERTSRYSGRAALVTWVLSAILSCCFPVHPIVTLDHTCDLITVDWQLECTSGSVAIGDFTRFRLLVVIAVASVVGFLGLVICRPQQGVTLRAPSLFLTSGAKLRFKNRHKWFFRGVHYLDKASAVMNGLLITTWHSRFYVFDIKTWRVFIVPMPLFPKDSHAVPHRFRYAFPLTE</sequence>
<evidence type="ECO:0000256" key="1">
    <source>
        <dbReference type="SAM" id="Phobius"/>
    </source>
</evidence>
<accession>A0A485LB87</accession>
<feature type="transmembrane region" description="Helical" evidence="1">
    <location>
        <begin position="30"/>
        <end position="52"/>
    </location>
</feature>
<name>A0A485LB87_9STRA</name>
<organism evidence="3 4">
    <name type="scientific">Aphanomyces stellatus</name>
    <dbReference type="NCBI Taxonomy" id="120398"/>
    <lineage>
        <taxon>Eukaryota</taxon>
        <taxon>Sar</taxon>
        <taxon>Stramenopiles</taxon>
        <taxon>Oomycota</taxon>
        <taxon>Saprolegniomycetes</taxon>
        <taxon>Saprolegniales</taxon>
        <taxon>Verrucalvaceae</taxon>
        <taxon>Aphanomyces</taxon>
    </lineage>
</organism>
<keyword evidence="1" id="KW-1133">Transmembrane helix</keyword>
<reference evidence="3 4" key="1">
    <citation type="submission" date="2019-03" db="EMBL/GenBank/DDBJ databases">
        <authorList>
            <person name="Gaulin E."/>
            <person name="Dumas B."/>
        </authorList>
    </citation>
    <scope>NUCLEOTIDE SEQUENCE [LARGE SCALE GENOMIC DNA]</scope>
    <source>
        <strain evidence="3">CBS 568.67</strain>
    </source>
</reference>
<feature type="transmembrane region" description="Helical" evidence="1">
    <location>
        <begin position="1561"/>
        <end position="1583"/>
    </location>
</feature>
<protein>
    <submittedName>
        <fullName evidence="3">Aste57867_18638 protein</fullName>
    </submittedName>
</protein>
<feature type="transmembrane region" description="Helical" evidence="1">
    <location>
        <begin position="777"/>
        <end position="798"/>
    </location>
</feature>
<feature type="transmembrane region" description="Helical" evidence="1">
    <location>
        <begin position="1644"/>
        <end position="1663"/>
    </location>
</feature>
<dbReference type="EMBL" id="VJMH01006401">
    <property type="protein sequence ID" value="KAF0689945.1"/>
    <property type="molecule type" value="Genomic_DNA"/>
</dbReference>
<feature type="transmembrane region" description="Helical" evidence="1">
    <location>
        <begin position="1521"/>
        <end position="1541"/>
    </location>
</feature>
<feature type="transmembrane region" description="Helical" evidence="1">
    <location>
        <begin position="606"/>
        <end position="632"/>
    </location>
</feature>
<feature type="transmembrane region" description="Helical" evidence="1">
    <location>
        <begin position="653"/>
        <end position="673"/>
    </location>
</feature>
<feature type="transmembrane region" description="Helical" evidence="1">
    <location>
        <begin position="722"/>
        <end position="743"/>
    </location>
</feature>
<proteinExistence type="predicted"/>
<evidence type="ECO:0000313" key="3">
    <source>
        <dbReference type="EMBL" id="VFT95373.1"/>
    </source>
</evidence>
<dbReference type="EMBL" id="CAADRA010006422">
    <property type="protein sequence ID" value="VFT95373.1"/>
    <property type="molecule type" value="Genomic_DNA"/>
</dbReference>
<keyword evidence="4" id="KW-1185">Reference proteome</keyword>
<evidence type="ECO:0000313" key="4">
    <source>
        <dbReference type="Proteomes" id="UP000332933"/>
    </source>
</evidence>
<evidence type="ECO:0000313" key="2">
    <source>
        <dbReference type="EMBL" id="KAF0689945.1"/>
    </source>
</evidence>
<reference evidence="2" key="2">
    <citation type="submission" date="2019-06" db="EMBL/GenBank/DDBJ databases">
        <title>Genomics analysis of Aphanomyces spp. identifies a new class of oomycete effector associated with host adaptation.</title>
        <authorList>
            <person name="Gaulin E."/>
        </authorList>
    </citation>
    <scope>NUCLEOTIDE SEQUENCE</scope>
    <source>
        <strain evidence="2">CBS 578.67</strain>
    </source>
</reference>
<feature type="transmembrane region" description="Helical" evidence="1">
    <location>
        <begin position="1603"/>
        <end position="1623"/>
    </location>
</feature>
<keyword evidence="1" id="KW-0472">Membrane</keyword>
<gene>
    <name evidence="3" type="primary">Aste57867_18638</name>
    <name evidence="2" type="ORF">As57867_018576</name>
    <name evidence="3" type="ORF">ASTE57867_18638</name>
</gene>
<dbReference type="Proteomes" id="UP000332933">
    <property type="component" value="Unassembled WGS sequence"/>
</dbReference>
<keyword evidence="1" id="KW-0812">Transmembrane</keyword>